<feature type="transmembrane region" description="Helical" evidence="1">
    <location>
        <begin position="405"/>
        <end position="424"/>
    </location>
</feature>
<name>A0A3B1D5T1_9ZZZZ</name>
<organism evidence="2">
    <name type="scientific">hydrothermal vent metagenome</name>
    <dbReference type="NCBI Taxonomy" id="652676"/>
    <lineage>
        <taxon>unclassified sequences</taxon>
        <taxon>metagenomes</taxon>
        <taxon>ecological metagenomes</taxon>
    </lineage>
</organism>
<feature type="transmembrane region" description="Helical" evidence="1">
    <location>
        <begin position="190"/>
        <end position="216"/>
    </location>
</feature>
<keyword evidence="1" id="KW-0812">Transmembrane</keyword>
<reference evidence="2" key="1">
    <citation type="submission" date="2018-06" db="EMBL/GenBank/DDBJ databases">
        <authorList>
            <person name="Zhirakovskaya E."/>
        </authorList>
    </citation>
    <scope>NUCLEOTIDE SEQUENCE</scope>
</reference>
<feature type="transmembrane region" description="Helical" evidence="1">
    <location>
        <begin position="138"/>
        <end position="154"/>
    </location>
</feature>
<keyword evidence="1" id="KW-1133">Transmembrane helix</keyword>
<proteinExistence type="predicted"/>
<dbReference type="AlphaFoldDB" id="A0A3B1D5T1"/>
<accession>A0A3B1D5T1</accession>
<feature type="transmembrane region" description="Helical" evidence="1">
    <location>
        <begin position="430"/>
        <end position="448"/>
    </location>
</feature>
<feature type="transmembrane region" description="Helical" evidence="1">
    <location>
        <begin position="110"/>
        <end position="131"/>
    </location>
</feature>
<feature type="transmembrane region" description="Helical" evidence="1">
    <location>
        <begin position="160"/>
        <end position="178"/>
    </location>
</feature>
<sequence length="462" mass="53724">MKSLSWRHFIVLFIGLAALSFFVLHYFHPTQNPFGLGSDTYEYWHLSENILKHKKFVYTDLSHYPLFEMSQELKTYYAQKRIPCTVRMPGYPFLLASVRFIWDSPWASLFLIYICYIGTCVYGFLIGQFFFNSSRVQCIYNVLLVLSPVYLTRWGVGTDLPASLCLTGFAFHFLNIFKFPKEYKRNIFPLCIWAVASVFIRPNLIVFIGIFIGWAFIEGIIKKQKGLLCVSLILMLAVGGSLGSWILRNQKLTKLALLSTQSGAVLYAVHLSYDLPKTDPLYYWHKQGKEDFFLQETILGKPFNKIESEFDIKLKNIVYDFYKTQPVWFVKKWTDGLRTLFMFSYYDISQLIAEISGLSENSKNIIFQISRVYKIVLAVSFFGFIILLLKTKSQKNINSLKLKTLLYIAVLMSILSTAVFTGAGGDRIRMPFNVFLIVYLVNFWQVLFTRRKMKKHEYSLPT</sequence>
<dbReference type="EMBL" id="UOGJ01000153">
    <property type="protein sequence ID" value="VAX38256.1"/>
    <property type="molecule type" value="Genomic_DNA"/>
</dbReference>
<evidence type="ECO:0000313" key="2">
    <source>
        <dbReference type="EMBL" id="VAX38256.1"/>
    </source>
</evidence>
<gene>
    <name evidence="2" type="ORF">MNBD_UNCLBAC01-2033</name>
</gene>
<feature type="transmembrane region" description="Helical" evidence="1">
    <location>
        <begin position="228"/>
        <end position="248"/>
    </location>
</feature>
<feature type="transmembrane region" description="Helical" evidence="1">
    <location>
        <begin position="372"/>
        <end position="389"/>
    </location>
</feature>
<protein>
    <submittedName>
        <fullName evidence="2">Uncharacterized protein</fullName>
    </submittedName>
</protein>
<keyword evidence="1" id="KW-0472">Membrane</keyword>
<feature type="transmembrane region" description="Helical" evidence="1">
    <location>
        <begin position="9"/>
        <end position="27"/>
    </location>
</feature>
<evidence type="ECO:0000256" key="1">
    <source>
        <dbReference type="SAM" id="Phobius"/>
    </source>
</evidence>